<feature type="transmembrane region" description="Helical" evidence="1">
    <location>
        <begin position="93"/>
        <end position="110"/>
    </location>
</feature>
<dbReference type="AlphaFoldDB" id="A0AA38HZ82"/>
<accession>A0AA38HZ82</accession>
<keyword evidence="1" id="KW-1133">Transmembrane helix</keyword>
<reference evidence="2" key="1">
    <citation type="journal article" date="2023" name="G3 (Bethesda)">
        <title>Whole genome assemblies of Zophobas morio and Tenebrio molitor.</title>
        <authorList>
            <person name="Kaur S."/>
            <person name="Stinson S.A."/>
            <person name="diCenzo G.C."/>
        </authorList>
    </citation>
    <scope>NUCLEOTIDE SEQUENCE</scope>
    <source>
        <strain evidence="2">QUZm001</strain>
    </source>
</reference>
<feature type="transmembrane region" description="Helical" evidence="1">
    <location>
        <begin position="70"/>
        <end position="87"/>
    </location>
</feature>
<proteinExistence type="predicted"/>
<sequence length="193" mass="22047">MGHLQSKSRSSAILAATSFICWTRLQVPPAPKCLHLTFASVTCTAFFAVEIENDRDDKVARRNYRRARHFQTFFALPSFTTALWLTSSYSSHIFAWCLTLLQIFPFLYYIKMPFTLEVDELFNELALMPALVITLSEENYYGTACAMAYDFGRFCLKYGKAFQVPHVCVSNYFLCLFVLLASKAVDRGHGEII</sequence>
<organism evidence="2 3">
    <name type="scientific">Zophobas morio</name>
    <dbReference type="NCBI Taxonomy" id="2755281"/>
    <lineage>
        <taxon>Eukaryota</taxon>
        <taxon>Metazoa</taxon>
        <taxon>Ecdysozoa</taxon>
        <taxon>Arthropoda</taxon>
        <taxon>Hexapoda</taxon>
        <taxon>Insecta</taxon>
        <taxon>Pterygota</taxon>
        <taxon>Neoptera</taxon>
        <taxon>Endopterygota</taxon>
        <taxon>Coleoptera</taxon>
        <taxon>Polyphaga</taxon>
        <taxon>Cucujiformia</taxon>
        <taxon>Tenebrionidae</taxon>
        <taxon>Zophobas</taxon>
    </lineage>
</organism>
<evidence type="ECO:0000256" key="1">
    <source>
        <dbReference type="SAM" id="Phobius"/>
    </source>
</evidence>
<comment type="caution">
    <text evidence="2">The sequence shown here is derived from an EMBL/GenBank/DDBJ whole genome shotgun (WGS) entry which is preliminary data.</text>
</comment>
<keyword evidence="1" id="KW-0472">Membrane</keyword>
<name>A0AA38HZ82_9CUCU</name>
<keyword evidence="1" id="KW-0812">Transmembrane</keyword>
<protein>
    <submittedName>
        <fullName evidence="2">Uncharacterized protein</fullName>
    </submittedName>
</protein>
<evidence type="ECO:0000313" key="2">
    <source>
        <dbReference type="EMBL" id="KAJ3647308.1"/>
    </source>
</evidence>
<evidence type="ECO:0000313" key="3">
    <source>
        <dbReference type="Proteomes" id="UP001168821"/>
    </source>
</evidence>
<dbReference type="Proteomes" id="UP001168821">
    <property type="component" value="Unassembled WGS sequence"/>
</dbReference>
<keyword evidence="3" id="KW-1185">Reference proteome</keyword>
<gene>
    <name evidence="2" type="ORF">Zmor_019192</name>
</gene>
<dbReference type="EMBL" id="JALNTZ010000006">
    <property type="protein sequence ID" value="KAJ3647308.1"/>
    <property type="molecule type" value="Genomic_DNA"/>
</dbReference>